<dbReference type="RefSeq" id="XP_022338330.1">
    <property type="nucleotide sequence ID" value="XM_022482622.1"/>
</dbReference>
<evidence type="ECO:0000313" key="5">
    <source>
        <dbReference type="Proteomes" id="UP000694844"/>
    </source>
</evidence>
<dbReference type="Pfam" id="PF00012">
    <property type="entry name" value="HSP70"/>
    <property type="match status" value="1"/>
</dbReference>
<gene>
    <name evidence="6" type="primary">LOC111133896</name>
</gene>
<dbReference type="Proteomes" id="UP000694844">
    <property type="component" value="Chromosome 5"/>
</dbReference>
<comment type="similarity">
    <text evidence="1">Belongs to the heat shock protein 70 family.</text>
</comment>
<organism evidence="5 6">
    <name type="scientific">Crassostrea virginica</name>
    <name type="common">Eastern oyster</name>
    <dbReference type="NCBI Taxonomy" id="6565"/>
    <lineage>
        <taxon>Eukaryota</taxon>
        <taxon>Metazoa</taxon>
        <taxon>Spiralia</taxon>
        <taxon>Lophotrochozoa</taxon>
        <taxon>Mollusca</taxon>
        <taxon>Bivalvia</taxon>
        <taxon>Autobranchia</taxon>
        <taxon>Pteriomorphia</taxon>
        <taxon>Ostreida</taxon>
        <taxon>Ostreoidea</taxon>
        <taxon>Ostreidae</taxon>
        <taxon>Crassostrea</taxon>
    </lineage>
</organism>
<evidence type="ECO:0000256" key="4">
    <source>
        <dbReference type="SAM" id="MobiDB-lite"/>
    </source>
</evidence>
<accession>A0A8B8EDZ9</accession>
<sequence>MATIRRNHTVVVAIDFGTTYSGYAYSFRNDFLKDKSRLLTVTENWNSGELLSDKTPTTLLLDKDKNFVDFGYEAETKYGTMSEEERKEHYYFRRFKMTLYDKDGTLNLTRNTVLKDIRDKELPAIDVFKHSIKYLKDLFVRKFKDRNLQITISPLENYVTWVITVPAIWDEPAKQFMEEAAERAGISRRSLLICLEPEAAAIFCKWLPIERDNEFLNVMKPGRRFLVLDAGGGTIDMAMQEVRDDERLQEINRAQGGDWGGIYVDAEFKHMLEDIVSKPILEAFRVAHTMDYIDLFRTFERRKREHQTRKTVTITVPASLPEIVDNIDKHIEDQGLKGQVKWKTGKFQIVLPKYETFFNKVIDKIVVKVEEMLVSDSAKGTNIIIMVGGFSASEILQKRIKESFPSCKVVIPPECGLAVLKGAVLYGHDPDIIAARMMKYTYGVGINTKFIKGIHPDSKKTIINGVEYCKDKFDIHVTRETLVHCNEETEKTYFPIYENQKSVNFKVVASDKEDPQYTDEEGSKEIGSLTVPMPDTRGGTTREVIAKFKFGTTKFTVEGIDGNTKHSVDLKLDFLEDKK</sequence>
<dbReference type="SUPFAM" id="SSF53067">
    <property type="entry name" value="Actin-like ATPase domain"/>
    <property type="match status" value="2"/>
</dbReference>
<dbReference type="Gene3D" id="3.30.420.40">
    <property type="match status" value="1"/>
</dbReference>
<dbReference type="PANTHER" id="PTHR14187">
    <property type="entry name" value="ALPHA KINASE/ELONGATION FACTOR 2 KINASE"/>
    <property type="match status" value="1"/>
</dbReference>
<dbReference type="KEGG" id="cvn:111133896"/>
<dbReference type="InterPro" id="IPR043129">
    <property type="entry name" value="ATPase_NBD"/>
</dbReference>
<dbReference type="CDD" id="cd10229">
    <property type="entry name" value="ASKHA_NBD_HSP70_HSPA12"/>
    <property type="match status" value="1"/>
</dbReference>
<keyword evidence="3" id="KW-0067">ATP-binding</keyword>
<dbReference type="GO" id="GO:0005524">
    <property type="term" value="F:ATP binding"/>
    <property type="evidence" value="ECO:0007669"/>
    <property type="project" value="UniProtKB-KW"/>
</dbReference>
<reference evidence="6" key="1">
    <citation type="submission" date="2025-08" db="UniProtKB">
        <authorList>
            <consortium name="RefSeq"/>
        </authorList>
    </citation>
    <scope>IDENTIFICATION</scope>
    <source>
        <tissue evidence="6">Whole sample</tissue>
    </source>
</reference>
<dbReference type="AlphaFoldDB" id="A0A8B8EDZ9"/>
<evidence type="ECO:0000256" key="1">
    <source>
        <dbReference type="ARBA" id="ARBA00007381"/>
    </source>
</evidence>
<protein>
    <submittedName>
        <fullName evidence="6">Heat shock 70 kDa protein 12A-like</fullName>
    </submittedName>
</protein>
<evidence type="ECO:0000313" key="6">
    <source>
        <dbReference type="RefSeq" id="XP_022338330.1"/>
    </source>
</evidence>
<dbReference type="InterPro" id="IPR013126">
    <property type="entry name" value="Hsp_70_fam"/>
</dbReference>
<keyword evidence="5" id="KW-1185">Reference proteome</keyword>
<dbReference type="GO" id="GO:0140662">
    <property type="term" value="F:ATP-dependent protein folding chaperone"/>
    <property type="evidence" value="ECO:0007669"/>
    <property type="project" value="InterPro"/>
</dbReference>
<dbReference type="PANTHER" id="PTHR14187:SF5">
    <property type="entry name" value="HEAT SHOCK 70 KDA PROTEIN 12A"/>
    <property type="match status" value="1"/>
</dbReference>
<dbReference type="OrthoDB" id="2963168at2759"/>
<dbReference type="GeneID" id="111133896"/>
<proteinExistence type="inferred from homology"/>
<keyword evidence="2" id="KW-0547">Nucleotide-binding</keyword>
<feature type="region of interest" description="Disordered" evidence="4">
    <location>
        <begin position="514"/>
        <end position="535"/>
    </location>
</feature>
<evidence type="ECO:0000256" key="3">
    <source>
        <dbReference type="ARBA" id="ARBA00022840"/>
    </source>
</evidence>
<name>A0A8B8EDZ9_CRAVI</name>
<evidence type="ECO:0000256" key="2">
    <source>
        <dbReference type="ARBA" id="ARBA00022741"/>
    </source>
</evidence>